<protein>
    <submittedName>
        <fullName evidence="1">Uncharacterized protein</fullName>
    </submittedName>
</protein>
<dbReference type="Proteomes" id="UP001236270">
    <property type="component" value="Unassembled WGS sequence"/>
</dbReference>
<reference evidence="1" key="1">
    <citation type="submission" date="2023-08" db="EMBL/GenBank/DDBJ databases">
        <title>WGS of pathogenic bacterial species, Los Angeles County Public Health Laboratories.</title>
        <authorList>
            <person name="Garrigues J.M."/>
            <person name="Green N.M."/>
        </authorList>
    </citation>
    <scope>NUCLEOTIDE SEQUENCE</scope>
    <source>
        <strain evidence="1">LACPHL-BACT-2023-00068</strain>
    </source>
</reference>
<name>A0AAW8HWL8_PLUGE</name>
<evidence type="ECO:0000313" key="2">
    <source>
        <dbReference type="Proteomes" id="UP001236270"/>
    </source>
</evidence>
<evidence type="ECO:0000313" key="1">
    <source>
        <dbReference type="EMBL" id="MDQ2312439.1"/>
    </source>
</evidence>
<sequence>MRNNSETKHDLVAQDALTKITALLKAAQWLTGNEEEKGLMLELIGAAEDVAIRALEDCKYAG</sequence>
<dbReference type="EMBL" id="JAVDNV010000030">
    <property type="protein sequence ID" value="MDQ2312439.1"/>
    <property type="molecule type" value="Genomic_DNA"/>
</dbReference>
<dbReference type="AlphaFoldDB" id="A0AAW8HWL8"/>
<gene>
    <name evidence="1" type="ORF">RBJ30_25670</name>
</gene>
<dbReference type="RefSeq" id="WP_048255150.1">
    <property type="nucleotide sequence ID" value="NZ_CP020388.1"/>
</dbReference>
<dbReference type="GeneID" id="61383635"/>
<comment type="caution">
    <text evidence="1">The sequence shown here is derived from an EMBL/GenBank/DDBJ whole genome shotgun (WGS) entry which is preliminary data.</text>
</comment>
<organism evidence="1 2">
    <name type="scientific">Pluralibacter gergoviae</name>
    <name type="common">Enterobacter gergoviae</name>
    <dbReference type="NCBI Taxonomy" id="61647"/>
    <lineage>
        <taxon>Bacteria</taxon>
        <taxon>Pseudomonadati</taxon>
        <taxon>Pseudomonadota</taxon>
        <taxon>Gammaproteobacteria</taxon>
        <taxon>Enterobacterales</taxon>
        <taxon>Enterobacteriaceae</taxon>
        <taxon>Pluralibacter</taxon>
    </lineage>
</organism>
<accession>A0AAW8HWL8</accession>
<proteinExistence type="predicted"/>